<dbReference type="InterPro" id="IPR050074">
    <property type="entry name" value="DHO_dehydrogenase"/>
</dbReference>
<reference evidence="14" key="1">
    <citation type="submission" date="2018-06" db="EMBL/GenBank/DDBJ databases">
        <title>Aestuariibacter litoralis strain KCTC 52945T.</title>
        <authorList>
            <person name="Li X."/>
            <person name="Salam N."/>
            <person name="Li J.-L."/>
            <person name="Chen Y.-M."/>
            <person name="Yang Z.-W."/>
            <person name="Zhang L.-Y."/>
            <person name="Han M.-X."/>
            <person name="Xiao M."/>
            <person name="Li W.-J."/>
        </authorList>
    </citation>
    <scope>NUCLEOTIDE SEQUENCE [LARGE SCALE GENOMIC DNA]</scope>
    <source>
        <strain evidence="14">KCTC 52945</strain>
    </source>
</reference>
<dbReference type="GO" id="GO:0044205">
    <property type="term" value="P:'de novo' UMP biosynthetic process"/>
    <property type="evidence" value="ECO:0007669"/>
    <property type="project" value="UniProtKB-UniRule"/>
</dbReference>
<dbReference type="GO" id="GO:0006207">
    <property type="term" value="P:'de novo' pyrimidine nucleobase biosynthetic process"/>
    <property type="evidence" value="ECO:0007669"/>
    <property type="project" value="UniProtKB-UniRule"/>
</dbReference>
<gene>
    <name evidence="11" type="primary">pyrD</name>
    <name evidence="13" type="ORF">DK847_02445</name>
</gene>
<dbReference type="GO" id="GO:0106430">
    <property type="term" value="F:dihydroorotate dehydrogenase (quinone) activity"/>
    <property type="evidence" value="ECO:0007669"/>
    <property type="project" value="UniProtKB-EC"/>
</dbReference>
<feature type="domain" description="Dihydroorotate dehydrogenase catalytic" evidence="12">
    <location>
        <begin position="46"/>
        <end position="332"/>
    </location>
</feature>
<dbReference type="Proteomes" id="UP000248795">
    <property type="component" value="Unassembled WGS sequence"/>
</dbReference>
<evidence type="ECO:0000256" key="8">
    <source>
        <dbReference type="ARBA" id="ARBA00023002"/>
    </source>
</evidence>
<dbReference type="PANTHER" id="PTHR48109">
    <property type="entry name" value="DIHYDROOROTATE DEHYDROGENASE (QUINONE), MITOCHONDRIAL-RELATED"/>
    <property type="match status" value="1"/>
</dbReference>
<feature type="binding site" evidence="11">
    <location>
        <position position="67"/>
    </location>
    <ligand>
        <name>substrate</name>
    </ligand>
</feature>
<keyword evidence="6 11" id="KW-0288">FMN</keyword>
<comment type="cofactor">
    <cofactor evidence="11">
        <name>FMN</name>
        <dbReference type="ChEBI" id="CHEBI:58210"/>
    </cofactor>
    <text evidence="11">Binds 1 FMN per subunit.</text>
</comment>
<feature type="binding site" evidence="11">
    <location>
        <position position="172"/>
    </location>
    <ligand>
        <name>FMN</name>
        <dbReference type="ChEBI" id="CHEBI:58210"/>
    </ligand>
</feature>
<dbReference type="PROSITE" id="PS00912">
    <property type="entry name" value="DHODEHASE_2"/>
    <property type="match status" value="1"/>
</dbReference>
<evidence type="ECO:0000256" key="10">
    <source>
        <dbReference type="ARBA" id="ARBA00048639"/>
    </source>
</evidence>
<dbReference type="InterPro" id="IPR013785">
    <property type="entry name" value="Aldolase_TIM"/>
</dbReference>
<protein>
    <recommendedName>
        <fullName evidence="11">Dihydroorotate dehydrogenase (quinone)</fullName>
        <ecNumber evidence="11">1.3.5.2</ecNumber>
    </recommendedName>
    <alternativeName>
        <fullName evidence="11">DHOdehase</fullName>
        <shortName evidence="11">DHOD</shortName>
        <shortName evidence="11">DHODase</shortName>
    </alternativeName>
    <alternativeName>
        <fullName evidence="11">Dihydroorotate oxidase</fullName>
    </alternativeName>
</protein>
<keyword evidence="14" id="KW-1185">Reference proteome</keyword>
<evidence type="ECO:0000313" key="13">
    <source>
        <dbReference type="EMBL" id="PZF78683.1"/>
    </source>
</evidence>
<organism evidence="13 14">
    <name type="scientific">Aestuariivirga litoralis</name>
    <dbReference type="NCBI Taxonomy" id="2650924"/>
    <lineage>
        <taxon>Bacteria</taxon>
        <taxon>Pseudomonadati</taxon>
        <taxon>Pseudomonadota</taxon>
        <taxon>Alphaproteobacteria</taxon>
        <taxon>Hyphomicrobiales</taxon>
        <taxon>Aestuariivirgaceae</taxon>
        <taxon>Aestuariivirga</taxon>
    </lineage>
</organism>
<comment type="subcellular location">
    <subcellularLocation>
        <location evidence="11">Cell membrane</location>
        <topology evidence="11">Peripheral membrane protein</topology>
    </subcellularLocation>
    <subcellularLocation>
        <location evidence="2">Membrane</location>
    </subcellularLocation>
</comment>
<feature type="binding site" evidence="11">
    <location>
        <begin position="313"/>
        <end position="314"/>
    </location>
    <ligand>
        <name>FMN</name>
        <dbReference type="ChEBI" id="CHEBI:58210"/>
    </ligand>
</feature>
<feature type="binding site" evidence="11">
    <location>
        <position position="241"/>
    </location>
    <ligand>
        <name>FMN</name>
        <dbReference type="ChEBI" id="CHEBI:58210"/>
    </ligand>
</feature>
<comment type="pathway">
    <text evidence="3 11">Pyrimidine metabolism; UMP biosynthesis via de novo pathway; orotate from (S)-dihydroorotate (quinone route): step 1/1.</text>
</comment>
<keyword evidence="9 11" id="KW-0472">Membrane</keyword>
<dbReference type="NCBIfam" id="TIGR01036">
    <property type="entry name" value="pyrD_sub2"/>
    <property type="match status" value="1"/>
</dbReference>
<dbReference type="RefSeq" id="WP_111196011.1">
    <property type="nucleotide sequence ID" value="NZ_QKVK01000001.1"/>
</dbReference>
<comment type="subunit">
    <text evidence="11">Monomer.</text>
</comment>
<feature type="binding site" evidence="11">
    <location>
        <position position="292"/>
    </location>
    <ligand>
        <name>FMN</name>
        <dbReference type="ChEBI" id="CHEBI:58210"/>
    </ligand>
</feature>
<feature type="binding site" evidence="11">
    <location>
        <position position="177"/>
    </location>
    <ligand>
        <name>substrate</name>
    </ligand>
</feature>
<sequence>MSLAALAFPLARPVLHALDAETAHGLTIRALQALPLAGPTAAAPGLAVEALGLRFPNPLGLAAGFDKNAEVPDAMLALGFGFTEIGTVTPRPQAGNPRPRLFRLAEDRAVINRMGFNNAGHAAALRRLAARRDRGGIVGVNIGANKESADRIGDYVEGIAAFAHLASYFTVNISSPNTPGLRGLQSRAELEQLLARLNDERARHAHKPPMLLKIAPDLREDELEDIAAACGGGAVDGIIVSNTTLSRGGLRSPGAGEQGGLSGAPLLALSTRQLARMFLLTGGRIPLVGVGGVHDGPSALMKIRAGASLVQLYSALVYQGPALVTAILRHLSAEAARLPLASQRGSDAAALAHHGSSGT</sequence>
<evidence type="ECO:0000256" key="3">
    <source>
        <dbReference type="ARBA" id="ARBA00005161"/>
    </source>
</evidence>
<dbReference type="InterPro" id="IPR005719">
    <property type="entry name" value="Dihydroorotate_DH_2"/>
</dbReference>
<evidence type="ECO:0000259" key="12">
    <source>
        <dbReference type="Pfam" id="PF01180"/>
    </source>
</evidence>
<comment type="catalytic activity">
    <reaction evidence="10 11">
        <text>(S)-dihydroorotate + a quinone = orotate + a quinol</text>
        <dbReference type="Rhea" id="RHEA:30187"/>
        <dbReference type="ChEBI" id="CHEBI:24646"/>
        <dbReference type="ChEBI" id="CHEBI:30839"/>
        <dbReference type="ChEBI" id="CHEBI:30864"/>
        <dbReference type="ChEBI" id="CHEBI:132124"/>
        <dbReference type="EC" id="1.3.5.2"/>
    </reaction>
</comment>
<dbReference type="SUPFAM" id="SSF51395">
    <property type="entry name" value="FMN-linked oxidoreductases"/>
    <property type="match status" value="1"/>
</dbReference>
<dbReference type="Gene3D" id="3.20.20.70">
    <property type="entry name" value="Aldolase class I"/>
    <property type="match status" value="1"/>
</dbReference>
<dbReference type="GO" id="GO:0005737">
    <property type="term" value="C:cytoplasm"/>
    <property type="evidence" value="ECO:0007669"/>
    <property type="project" value="InterPro"/>
</dbReference>
<keyword evidence="5 11" id="KW-0285">Flavoprotein</keyword>
<dbReference type="UniPathway" id="UPA00070">
    <property type="reaction ID" value="UER00946"/>
</dbReference>
<dbReference type="EC" id="1.3.5.2" evidence="11"/>
<keyword evidence="8 11" id="KW-0560">Oxidoreductase</keyword>
<accession>A0A2W2CEP4</accession>
<feature type="binding site" evidence="11">
    <location>
        <position position="263"/>
    </location>
    <ligand>
        <name>FMN</name>
        <dbReference type="ChEBI" id="CHEBI:58210"/>
    </ligand>
</feature>
<feature type="binding site" evidence="11">
    <location>
        <position position="213"/>
    </location>
    <ligand>
        <name>FMN</name>
        <dbReference type="ChEBI" id="CHEBI:58210"/>
    </ligand>
</feature>
<dbReference type="InterPro" id="IPR005720">
    <property type="entry name" value="Dihydroorotate_DH_cat"/>
</dbReference>
<dbReference type="EMBL" id="QKVK01000001">
    <property type="protein sequence ID" value="PZF78683.1"/>
    <property type="molecule type" value="Genomic_DNA"/>
</dbReference>
<feature type="binding site" evidence="11">
    <location>
        <position position="87"/>
    </location>
    <ligand>
        <name>FMN</name>
        <dbReference type="ChEBI" id="CHEBI:58210"/>
    </ligand>
</feature>
<dbReference type="PANTHER" id="PTHR48109:SF4">
    <property type="entry name" value="DIHYDROOROTATE DEHYDROGENASE (QUINONE), MITOCHONDRIAL"/>
    <property type="match status" value="1"/>
</dbReference>
<keyword evidence="11" id="KW-1003">Cell membrane</keyword>
<feature type="binding site" evidence="11">
    <location>
        <begin position="242"/>
        <end position="243"/>
    </location>
    <ligand>
        <name>substrate</name>
    </ligand>
</feature>
<dbReference type="Pfam" id="PF01180">
    <property type="entry name" value="DHO_dh"/>
    <property type="match status" value="1"/>
</dbReference>
<feature type="binding site" evidence="11">
    <location>
        <position position="172"/>
    </location>
    <ligand>
        <name>substrate</name>
    </ligand>
</feature>
<evidence type="ECO:0000256" key="9">
    <source>
        <dbReference type="ARBA" id="ARBA00023136"/>
    </source>
</evidence>
<proteinExistence type="inferred from homology"/>
<comment type="similarity">
    <text evidence="4 11">Belongs to the dihydroorotate dehydrogenase family. Type 2 subfamily.</text>
</comment>
<evidence type="ECO:0000256" key="4">
    <source>
        <dbReference type="ARBA" id="ARBA00005359"/>
    </source>
</evidence>
<dbReference type="NCBIfam" id="NF003652">
    <property type="entry name" value="PRK05286.2-5"/>
    <property type="match status" value="1"/>
</dbReference>
<comment type="function">
    <text evidence="1 11">Catalyzes the conversion of dihydroorotate to orotate with quinone as electron acceptor.</text>
</comment>
<feature type="binding site" evidence="11">
    <location>
        <begin position="112"/>
        <end position="116"/>
    </location>
    <ligand>
        <name>substrate</name>
    </ligand>
</feature>
<evidence type="ECO:0000313" key="14">
    <source>
        <dbReference type="Proteomes" id="UP000248795"/>
    </source>
</evidence>
<dbReference type="CDD" id="cd04738">
    <property type="entry name" value="DHOD_2_like"/>
    <property type="match status" value="1"/>
</dbReference>
<evidence type="ECO:0000256" key="6">
    <source>
        <dbReference type="ARBA" id="ARBA00022643"/>
    </source>
</evidence>
<comment type="caution">
    <text evidence="13">The sequence shown here is derived from an EMBL/GenBank/DDBJ whole genome shotgun (WGS) entry which is preliminary data.</text>
</comment>
<dbReference type="PROSITE" id="PS00911">
    <property type="entry name" value="DHODEHASE_1"/>
    <property type="match status" value="1"/>
</dbReference>
<dbReference type="GO" id="GO:0005886">
    <property type="term" value="C:plasma membrane"/>
    <property type="evidence" value="ECO:0007669"/>
    <property type="project" value="UniProtKB-SubCell"/>
</dbReference>
<feature type="binding site" evidence="11">
    <location>
        <position position="141"/>
    </location>
    <ligand>
        <name>FMN</name>
        <dbReference type="ChEBI" id="CHEBI:58210"/>
    </ligand>
</feature>
<keyword evidence="7 11" id="KW-0665">Pyrimidine biosynthesis</keyword>
<feature type="active site" description="Nucleophile" evidence="11">
    <location>
        <position position="175"/>
    </location>
</feature>
<name>A0A2W2CEP4_9HYPH</name>
<evidence type="ECO:0000256" key="5">
    <source>
        <dbReference type="ARBA" id="ARBA00022630"/>
    </source>
</evidence>
<evidence type="ECO:0000256" key="1">
    <source>
        <dbReference type="ARBA" id="ARBA00003125"/>
    </source>
</evidence>
<dbReference type="NCBIfam" id="NF003645">
    <property type="entry name" value="PRK05286.1-2"/>
    <property type="match status" value="1"/>
</dbReference>
<feature type="binding site" evidence="11">
    <location>
        <begin position="63"/>
        <end position="67"/>
    </location>
    <ligand>
        <name>FMN</name>
        <dbReference type="ChEBI" id="CHEBI:58210"/>
    </ligand>
</feature>
<dbReference type="InterPro" id="IPR001295">
    <property type="entry name" value="Dihydroorotate_DH_CS"/>
</dbReference>
<dbReference type="HAMAP" id="MF_00225">
    <property type="entry name" value="DHO_dh_type2"/>
    <property type="match status" value="1"/>
</dbReference>
<evidence type="ECO:0000256" key="11">
    <source>
        <dbReference type="HAMAP-Rule" id="MF_00225"/>
    </source>
</evidence>
<evidence type="ECO:0000256" key="7">
    <source>
        <dbReference type="ARBA" id="ARBA00022975"/>
    </source>
</evidence>
<dbReference type="AlphaFoldDB" id="A0A2W2CEP4"/>
<evidence type="ECO:0000256" key="2">
    <source>
        <dbReference type="ARBA" id="ARBA00004370"/>
    </source>
</evidence>